<feature type="chain" id="PRO_5005807484" evidence="1">
    <location>
        <begin position="24"/>
        <end position="233"/>
    </location>
</feature>
<dbReference type="AlphaFoldDB" id="A0A0M6Y1W6"/>
<evidence type="ECO:0000313" key="4">
    <source>
        <dbReference type="Proteomes" id="UP000048926"/>
    </source>
</evidence>
<evidence type="ECO:0000256" key="1">
    <source>
        <dbReference type="SAM" id="SignalP"/>
    </source>
</evidence>
<keyword evidence="4" id="KW-1185">Reference proteome</keyword>
<dbReference type="Proteomes" id="UP000048926">
    <property type="component" value="Unassembled WGS sequence"/>
</dbReference>
<sequence length="233" mass="25336">MHIRLSLLFLALLSLAGASTSSAVETSEPEIVIYTEDYKPLYFPGEDGKVSGTVTQLVQDLADDAGITVEMHMRPFKRGLNAVESNANHCFMALWRTQEREPNFTWVGPLEIDGYGLFALKGSSIELSTVEDSFGYSTGAVGGWTSTNELQDAGHPHLVLVDEDGLNANMLRSGHTKLWLGGLISAPYVAAQEGVEIEKLLTLQTVELALACNSHIDQSVTDRLQSALNARLQ</sequence>
<accession>A0A0M6Y1W6</accession>
<organism evidence="3 4">
    <name type="scientific">Roseibium aggregatum</name>
    <dbReference type="NCBI Taxonomy" id="187304"/>
    <lineage>
        <taxon>Bacteria</taxon>
        <taxon>Pseudomonadati</taxon>
        <taxon>Pseudomonadota</taxon>
        <taxon>Alphaproteobacteria</taxon>
        <taxon>Hyphomicrobiales</taxon>
        <taxon>Stappiaceae</taxon>
        <taxon>Roseibium</taxon>
    </lineage>
</organism>
<dbReference type="STRING" id="187304.B0E33_19955"/>
<evidence type="ECO:0000259" key="2">
    <source>
        <dbReference type="Pfam" id="PF00497"/>
    </source>
</evidence>
<dbReference type="Gene3D" id="3.40.190.10">
    <property type="entry name" value="Periplasmic binding protein-like II"/>
    <property type="match status" value="2"/>
</dbReference>
<feature type="domain" description="Solute-binding protein family 3/N-terminal" evidence="2">
    <location>
        <begin position="32"/>
        <end position="179"/>
    </location>
</feature>
<reference evidence="4" key="1">
    <citation type="submission" date="2015-07" db="EMBL/GenBank/DDBJ databases">
        <authorList>
            <person name="Rodrigo-Torres Lidia"/>
            <person name="Arahal R.David."/>
        </authorList>
    </citation>
    <scope>NUCLEOTIDE SEQUENCE [LARGE SCALE GENOMIC DNA]</scope>
    <source>
        <strain evidence="4">CECT 4801</strain>
    </source>
</reference>
<feature type="signal peptide" evidence="1">
    <location>
        <begin position="1"/>
        <end position="23"/>
    </location>
</feature>
<name>A0A0M6Y1W6_9HYPH</name>
<dbReference type="PANTHER" id="PTHR38834:SF3">
    <property type="entry name" value="SOLUTE-BINDING PROTEIN FAMILY 3_N-TERMINAL DOMAIN-CONTAINING PROTEIN"/>
    <property type="match status" value="1"/>
</dbReference>
<dbReference type="Pfam" id="PF00497">
    <property type="entry name" value="SBP_bac_3"/>
    <property type="match status" value="1"/>
</dbReference>
<evidence type="ECO:0000313" key="3">
    <source>
        <dbReference type="EMBL" id="CTQ43563.1"/>
    </source>
</evidence>
<keyword evidence="1" id="KW-0732">Signal</keyword>
<dbReference type="SUPFAM" id="SSF53850">
    <property type="entry name" value="Periplasmic binding protein-like II"/>
    <property type="match status" value="1"/>
</dbReference>
<protein>
    <submittedName>
        <fullName evidence="3">Bacterial extracellular solute-binding proteins, family 3</fullName>
    </submittedName>
</protein>
<dbReference type="EMBL" id="CXST01000001">
    <property type="protein sequence ID" value="CTQ43563.1"/>
    <property type="molecule type" value="Genomic_DNA"/>
</dbReference>
<gene>
    <name evidence="3" type="ORF">LAL4801_02003</name>
</gene>
<dbReference type="OrthoDB" id="8587856at2"/>
<proteinExistence type="predicted"/>
<dbReference type="InterPro" id="IPR001638">
    <property type="entry name" value="Solute-binding_3/MltF_N"/>
</dbReference>
<dbReference type="PANTHER" id="PTHR38834">
    <property type="entry name" value="PERIPLASMIC SUBSTRATE BINDING PROTEIN FAMILY 3"/>
    <property type="match status" value="1"/>
</dbReference>